<organism evidence="2 3">
    <name type="scientific">Dysgonomonas alginatilytica</name>
    <dbReference type="NCBI Taxonomy" id="1605892"/>
    <lineage>
        <taxon>Bacteria</taxon>
        <taxon>Pseudomonadati</taxon>
        <taxon>Bacteroidota</taxon>
        <taxon>Bacteroidia</taxon>
        <taxon>Bacteroidales</taxon>
        <taxon>Dysgonomonadaceae</taxon>
        <taxon>Dysgonomonas</taxon>
    </lineage>
</organism>
<protein>
    <submittedName>
        <fullName evidence="2">ISXO2 transposase-like protein</fullName>
    </submittedName>
</protein>
<accession>A0A2V3PLX0</accession>
<proteinExistence type="predicted"/>
<keyword evidence="3" id="KW-1185">Reference proteome</keyword>
<dbReference type="AlphaFoldDB" id="A0A2V3PLX0"/>
<dbReference type="Proteomes" id="UP000247973">
    <property type="component" value="Unassembled WGS sequence"/>
</dbReference>
<feature type="domain" description="ISXO2-like transposase" evidence="1">
    <location>
        <begin position="128"/>
        <end position="276"/>
    </location>
</feature>
<dbReference type="Pfam" id="PF12762">
    <property type="entry name" value="DDE_Tnp_IS1595"/>
    <property type="match status" value="1"/>
</dbReference>
<evidence type="ECO:0000313" key="3">
    <source>
        <dbReference type="Proteomes" id="UP000247973"/>
    </source>
</evidence>
<dbReference type="PANTHER" id="PTHR47163:SF2">
    <property type="entry name" value="SI:DKEY-17M8.2"/>
    <property type="match status" value="1"/>
</dbReference>
<gene>
    <name evidence="2" type="ORF">CLV62_1306</name>
</gene>
<comment type="caution">
    <text evidence="2">The sequence shown here is derived from an EMBL/GenBank/DDBJ whole genome shotgun (WGS) entry which is preliminary data.</text>
</comment>
<evidence type="ECO:0000313" key="2">
    <source>
        <dbReference type="EMBL" id="PXV60158.1"/>
    </source>
</evidence>
<dbReference type="SMART" id="SM01126">
    <property type="entry name" value="DDE_Tnp_IS1595"/>
    <property type="match status" value="1"/>
</dbReference>
<reference evidence="2 3" key="1">
    <citation type="submission" date="2018-03" db="EMBL/GenBank/DDBJ databases">
        <title>Genomic Encyclopedia of Archaeal and Bacterial Type Strains, Phase II (KMG-II): from individual species to whole genera.</title>
        <authorList>
            <person name="Goeker M."/>
        </authorList>
    </citation>
    <scope>NUCLEOTIDE SEQUENCE [LARGE SCALE GENOMIC DNA]</scope>
    <source>
        <strain evidence="2 3">DSM 100214</strain>
    </source>
</reference>
<name>A0A2V3PLX0_9BACT</name>
<sequence>MFGLQFDSLFELIRTFTDEQTCIEYLEEIRWNGNPISPYDPNSKVYKCTGNRYKCKNSGLYFNVKTKTLFDNTKIELQKWFMGIWLVCSHKKGISSHQLAKDIDVTQKTAWFMLQRMRNCFDIENNAELEGEVEADETFIGGKNKNRHASKKVENSQGRSFKDKTPVLGMVARKGKLVAKVVKSTSSEHLTPKILKTIKDTATLYTDEWLGYNAINKIYNHLYVKHNEKQFVDGKVYTNTIEGFWSILKRGIIGIYHFVSKKHMQYYIDEFAFRYNTRNFESESSRFNHFLANIGNKRLKYNVLIAD</sequence>
<dbReference type="OrthoDB" id="9783459at2"/>
<dbReference type="InterPro" id="IPR053164">
    <property type="entry name" value="IS1016-like_transposase"/>
</dbReference>
<evidence type="ECO:0000259" key="1">
    <source>
        <dbReference type="SMART" id="SM01126"/>
    </source>
</evidence>
<dbReference type="EMBL" id="QICL01000030">
    <property type="protein sequence ID" value="PXV60158.1"/>
    <property type="molecule type" value="Genomic_DNA"/>
</dbReference>
<dbReference type="PANTHER" id="PTHR47163">
    <property type="entry name" value="DDE_TNP_IS1595 DOMAIN-CONTAINING PROTEIN"/>
    <property type="match status" value="1"/>
</dbReference>
<dbReference type="NCBIfam" id="NF033547">
    <property type="entry name" value="transpos_IS1595"/>
    <property type="match status" value="1"/>
</dbReference>
<dbReference type="InterPro" id="IPR024445">
    <property type="entry name" value="Tnp_ISXO2-like"/>
</dbReference>
<dbReference type="RefSeq" id="WP_110312093.1">
    <property type="nucleotide sequence ID" value="NZ_QICL01000030.1"/>
</dbReference>